<dbReference type="Gene3D" id="3.40.50.300">
    <property type="entry name" value="P-loop containing nucleotide triphosphate hydrolases"/>
    <property type="match status" value="1"/>
</dbReference>
<dbReference type="Proteomes" id="UP000177998">
    <property type="component" value="Unassembled WGS sequence"/>
</dbReference>
<dbReference type="PROSITE" id="PS00211">
    <property type="entry name" value="ABC_TRANSPORTER_1"/>
    <property type="match status" value="1"/>
</dbReference>
<evidence type="ECO:0000256" key="5">
    <source>
        <dbReference type="ARBA" id="ARBA00022970"/>
    </source>
</evidence>
<dbReference type="PANTHER" id="PTHR43820">
    <property type="entry name" value="HIGH-AFFINITY BRANCHED-CHAIN AMINO ACID TRANSPORT ATP-BINDING PROTEIN LIVF"/>
    <property type="match status" value="1"/>
</dbReference>
<evidence type="ECO:0000256" key="1">
    <source>
        <dbReference type="ARBA" id="ARBA00005417"/>
    </source>
</evidence>
<dbReference type="SMART" id="SM00382">
    <property type="entry name" value="AAA"/>
    <property type="match status" value="1"/>
</dbReference>
<evidence type="ECO:0000256" key="4">
    <source>
        <dbReference type="ARBA" id="ARBA00022840"/>
    </source>
</evidence>
<evidence type="ECO:0000256" key="2">
    <source>
        <dbReference type="ARBA" id="ARBA00022448"/>
    </source>
</evidence>
<dbReference type="InterPro" id="IPR052156">
    <property type="entry name" value="BCAA_Transport_ATP-bd_LivF"/>
</dbReference>
<dbReference type="InterPro" id="IPR003439">
    <property type="entry name" value="ABC_transporter-like_ATP-bd"/>
</dbReference>
<dbReference type="PANTHER" id="PTHR43820:SF4">
    <property type="entry name" value="HIGH-AFFINITY BRANCHED-CHAIN AMINO ACID TRANSPORT ATP-BINDING PROTEIN LIVF"/>
    <property type="match status" value="1"/>
</dbReference>
<keyword evidence="5" id="KW-0029">Amino-acid transport</keyword>
<dbReference type="STRING" id="1798564.A3H55_02415"/>
<gene>
    <name evidence="7" type="ORF">A3H55_02415</name>
</gene>
<feature type="domain" description="ABC transporter" evidence="6">
    <location>
        <begin position="2"/>
        <end position="248"/>
    </location>
</feature>
<protein>
    <recommendedName>
        <fullName evidence="6">ABC transporter domain-containing protein</fullName>
    </recommendedName>
</protein>
<evidence type="ECO:0000313" key="8">
    <source>
        <dbReference type="Proteomes" id="UP000177998"/>
    </source>
</evidence>
<evidence type="ECO:0000313" key="7">
    <source>
        <dbReference type="EMBL" id="OGG89741.1"/>
    </source>
</evidence>
<dbReference type="AlphaFoldDB" id="A0A1F6FV66"/>
<comment type="caution">
    <text evidence="7">The sequence shown here is derived from an EMBL/GenBank/DDBJ whole genome shotgun (WGS) entry which is preliminary data.</text>
</comment>
<evidence type="ECO:0000256" key="3">
    <source>
        <dbReference type="ARBA" id="ARBA00022741"/>
    </source>
</evidence>
<keyword evidence="4" id="KW-0067">ATP-binding</keyword>
<dbReference type="GO" id="GO:0015807">
    <property type="term" value="P:L-amino acid transport"/>
    <property type="evidence" value="ECO:0007669"/>
    <property type="project" value="TreeGrafter"/>
</dbReference>
<dbReference type="InterPro" id="IPR017871">
    <property type="entry name" value="ABC_transporter-like_CS"/>
</dbReference>
<accession>A0A1F6FV66</accession>
<name>A0A1F6FV66_9BACT</name>
<dbReference type="PROSITE" id="PS50893">
    <property type="entry name" value="ABC_TRANSPORTER_2"/>
    <property type="match status" value="1"/>
</dbReference>
<dbReference type="InterPro" id="IPR027417">
    <property type="entry name" value="P-loop_NTPase"/>
</dbReference>
<organism evidence="7 8">
    <name type="scientific">Candidatus Kuenenbacteria bacterium RIFCSPLOWO2_02_FULL_42_16</name>
    <dbReference type="NCBI Taxonomy" id="1798564"/>
    <lineage>
        <taxon>Bacteria</taxon>
        <taxon>Candidatus Kueneniibacteriota</taxon>
    </lineage>
</organism>
<dbReference type="EMBL" id="MFMZ01000060">
    <property type="protein sequence ID" value="OGG89741.1"/>
    <property type="molecule type" value="Genomic_DNA"/>
</dbReference>
<dbReference type="GO" id="GO:0005524">
    <property type="term" value="F:ATP binding"/>
    <property type="evidence" value="ECO:0007669"/>
    <property type="project" value="UniProtKB-KW"/>
</dbReference>
<proteinExistence type="inferred from homology"/>
<sequence>MLKITNLKSGYDKMEVLKGLDFEVGEKEIVAVIGPNGSGKSTLLKSIFNLCEIYNGSIKFSASGGNDNELIGLPTYKLINLGIGYAPQGRQIFGNLTVRENLEVGMFFTKIQKAQKTLKKNNIKNLIETKIYNFFPFLKNKEKELAQNLSGGQQQMLALARALIIKPKLLLLDEPSLGLSPKITKDVFEKIKEINSSGVGIVIVEQNAKLAVEIADRTYVLEDGQIALTGGKEILSDEKIKDIYFGGR</sequence>
<reference evidence="7 8" key="1">
    <citation type="journal article" date="2016" name="Nat. Commun.">
        <title>Thousands of microbial genomes shed light on interconnected biogeochemical processes in an aquifer system.</title>
        <authorList>
            <person name="Anantharaman K."/>
            <person name="Brown C.T."/>
            <person name="Hug L.A."/>
            <person name="Sharon I."/>
            <person name="Castelle C.J."/>
            <person name="Probst A.J."/>
            <person name="Thomas B.C."/>
            <person name="Singh A."/>
            <person name="Wilkins M.J."/>
            <person name="Karaoz U."/>
            <person name="Brodie E.L."/>
            <person name="Williams K.H."/>
            <person name="Hubbard S.S."/>
            <person name="Banfield J.F."/>
        </authorList>
    </citation>
    <scope>NUCLEOTIDE SEQUENCE [LARGE SCALE GENOMIC DNA]</scope>
</reference>
<dbReference type="InterPro" id="IPR003593">
    <property type="entry name" value="AAA+_ATPase"/>
</dbReference>
<keyword evidence="3" id="KW-0547">Nucleotide-binding</keyword>
<dbReference type="Pfam" id="PF00005">
    <property type="entry name" value="ABC_tran"/>
    <property type="match status" value="1"/>
</dbReference>
<dbReference type="GO" id="GO:0016887">
    <property type="term" value="F:ATP hydrolysis activity"/>
    <property type="evidence" value="ECO:0007669"/>
    <property type="project" value="InterPro"/>
</dbReference>
<keyword evidence="2" id="KW-0813">Transport</keyword>
<dbReference type="GO" id="GO:0015658">
    <property type="term" value="F:branched-chain amino acid transmembrane transporter activity"/>
    <property type="evidence" value="ECO:0007669"/>
    <property type="project" value="TreeGrafter"/>
</dbReference>
<dbReference type="CDD" id="cd03224">
    <property type="entry name" value="ABC_TM1139_LivF_branched"/>
    <property type="match status" value="1"/>
</dbReference>
<dbReference type="SUPFAM" id="SSF52540">
    <property type="entry name" value="P-loop containing nucleoside triphosphate hydrolases"/>
    <property type="match status" value="1"/>
</dbReference>
<comment type="similarity">
    <text evidence="1">Belongs to the ABC transporter superfamily.</text>
</comment>
<evidence type="ECO:0000259" key="6">
    <source>
        <dbReference type="PROSITE" id="PS50893"/>
    </source>
</evidence>